<evidence type="ECO:0000313" key="2">
    <source>
        <dbReference type="Proteomes" id="UP000478052"/>
    </source>
</evidence>
<organism evidence="1 2">
    <name type="scientific">Aphis craccivora</name>
    <name type="common">Cowpea aphid</name>
    <dbReference type="NCBI Taxonomy" id="307492"/>
    <lineage>
        <taxon>Eukaryota</taxon>
        <taxon>Metazoa</taxon>
        <taxon>Ecdysozoa</taxon>
        <taxon>Arthropoda</taxon>
        <taxon>Hexapoda</taxon>
        <taxon>Insecta</taxon>
        <taxon>Pterygota</taxon>
        <taxon>Neoptera</taxon>
        <taxon>Paraneoptera</taxon>
        <taxon>Hemiptera</taxon>
        <taxon>Sternorrhyncha</taxon>
        <taxon>Aphidomorpha</taxon>
        <taxon>Aphidoidea</taxon>
        <taxon>Aphididae</taxon>
        <taxon>Aphidini</taxon>
        <taxon>Aphis</taxon>
        <taxon>Aphis</taxon>
    </lineage>
</organism>
<accession>A0A6G0ZDN8</accession>
<name>A0A6G0ZDN8_APHCR</name>
<sequence>MYNDSKSSHVIFFLHPGIKFENKIIPYTNEVKYLGLLFDRWLTWGPRLKTKLKDYHFQPNTTLQIPTATYLVIRNRSLGYR</sequence>
<keyword evidence="2" id="KW-1185">Reference proteome</keyword>
<protein>
    <submittedName>
        <fullName evidence="1">Ribosome biogenesis protein TSR3 isoform X1</fullName>
    </submittedName>
</protein>
<gene>
    <name evidence="1" type="ORF">FWK35_00011521</name>
</gene>
<evidence type="ECO:0000313" key="1">
    <source>
        <dbReference type="EMBL" id="KAF0768725.1"/>
    </source>
</evidence>
<dbReference type="Proteomes" id="UP000478052">
    <property type="component" value="Unassembled WGS sequence"/>
</dbReference>
<dbReference type="EMBL" id="VUJU01000715">
    <property type="protein sequence ID" value="KAF0768725.1"/>
    <property type="molecule type" value="Genomic_DNA"/>
</dbReference>
<proteinExistence type="predicted"/>
<dbReference type="AlphaFoldDB" id="A0A6G0ZDN8"/>
<reference evidence="1 2" key="1">
    <citation type="submission" date="2019-08" db="EMBL/GenBank/DDBJ databases">
        <title>Whole genome of Aphis craccivora.</title>
        <authorList>
            <person name="Voronova N.V."/>
            <person name="Shulinski R.S."/>
            <person name="Bandarenka Y.V."/>
            <person name="Zhorov D.G."/>
            <person name="Warner D."/>
        </authorList>
    </citation>
    <scope>NUCLEOTIDE SEQUENCE [LARGE SCALE GENOMIC DNA]</scope>
    <source>
        <strain evidence="1">180601</strain>
        <tissue evidence="1">Whole Body</tissue>
    </source>
</reference>
<comment type="caution">
    <text evidence="1">The sequence shown here is derived from an EMBL/GenBank/DDBJ whole genome shotgun (WGS) entry which is preliminary data.</text>
</comment>
<dbReference type="OrthoDB" id="412981at2759"/>